<accession>A0A1I7XC15</accession>
<name>A0A1I7XC15_HETBA</name>
<dbReference type="AlphaFoldDB" id="A0A1I7XC15"/>
<evidence type="ECO:0000313" key="1">
    <source>
        <dbReference type="Proteomes" id="UP000095283"/>
    </source>
</evidence>
<protein>
    <submittedName>
        <fullName evidence="2">DUF2263 domain-containing protein</fullName>
    </submittedName>
</protein>
<dbReference type="Proteomes" id="UP000095283">
    <property type="component" value="Unplaced"/>
</dbReference>
<proteinExistence type="predicted"/>
<reference evidence="2" key="1">
    <citation type="submission" date="2016-11" db="UniProtKB">
        <authorList>
            <consortium name="WormBaseParasite"/>
        </authorList>
    </citation>
    <scope>IDENTIFICATION</scope>
</reference>
<sequence>MGKITIASDARSNDGPFPFFSRPERLGEYTLNRESVLTIGRADAKYLYNVSTRDEGVYMDLSKGFDSFEPKVPLICRKVGSSLPFVREVLYSSVKEILKRKNGGKILFYRTSSLITNFLI</sequence>
<organism evidence="1 2">
    <name type="scientific">Heterorhabditis bacteriophora</name>
    <name type="common">Entomopathogenic nematode worm</name>
    <dbReference type="NCBI Taxonomy" id="37862"/>
    <lineage>
        <taxon>Eukaryota</taxon>
        <taxon>Metazoa</taxon>
        <taxon>Ecdysozoa</taxon>
        <taxon>Nematoda</taxon>
        <taxon>Chromadorea</taxon>
        <taxon>Rhabditida</taxon>
        <taxon>Rhabditina</taxon>
        <taxon>Rhabditomorpha</taxon>
        <taxon>Strongyloidea</taxon>
        <taxon>Heterorhabditidae</taxon>
        <taxon>Heterorhabditis</taxon>
    </lineage>
</organism>
<evidence type="ECO:0000313" key="2">
    <source>
        <dbReference type="WBParaSite" id="Hba_14985"/>
    </source>
</evidence>
<dbReference type="WBParaSite" id="Hba_14985">
    <property type="protein sequence ID" value="Hba_14985"/>
    <property type="gene ID" value="Hba_14985"/>
</dbReference>
<keyword evidence="1" id="KW-1185">Reference proteome</keyword>